<evidence type="ECO:0000256" key="3">
    <source>
        <dbReference type="SAM" id="MobiDB-lite"/>
    </source>
</evidence>
<accession>A0A0B6XZK9</accession>
<organism evidence="5">
    <name type="scientific">Arion vulgaris</name>
    <dbReference type="NCBI Taxonomy" id="1028688"/>
    <lineage>
        <taxon>Eukaryota</taxon>
        <taxon>Metazoa</taxon>
        <taxon>Spiralia</taxon>
        <taxon>Lophotrochozoa</taxon>
        <taxon>Mollusca</taxon>
        <taxon>Gastropoda</taxon>
        <taxon>Heterobranchia</taxon>
        <taxon>Euthyneura</taxon>
        <taxon>Panpulmonata</taxon>
        <taxon>Eupulmonata</taxon>
        <taxon>Stylommatophora</taxon>
        <taxon>Helicina</taxon>
        <taxon>Arionoidea</taxon>
        <taxon>Arionidae</taxon>
        <taxon>Arion</taxon>
    </lineage>
</organism>
<protein>
    <recommendedName>
        <fullName evidence="2">Transgelin</fullName>
    </recommendedName>
</protein>
<dbReference type="PROSITE" id="PS50021">
    <property type="entry name" value="CH"/>
    <property type="match status" value="1"/>
</dbReference>
<feature type="domain" description="Calponin-homology (CH)" evidence="4">
    <location>
        <begin position="24"/>
        <end position="138"/>
    </location>
</feature>
<dbReference type="SUPFAM" id="SSF47576">
    <property type="entry name" value="Calponin-homology domain, CH-domain"/>
    <property type="match status" value="1"/>
</dbReference>
<dbReference type="Gene3D" id="1.10.418.10">
    <property type="entry name" value="Calponin-like domain"/>
    <property type="match status" value="1"/>
</dbReference>
<evidence type="ECO:0000259" key="4">
    <source>
        <dbReference type="PROSITE" id="PS50021"/>
    </source>
</evidence>
<evidence type="ECO:0000313" key="5">
    <source>
        <dbReference type="EMBL" id="CEK48936.1"/>
    </source>
</evidence>
<sequence length="195" mass="21358">MAHRATKSGIALEAQQKMAGKWDSERAITAITWLGERIGEALTTDGSMKDVHKLLKDGTYLARLANWVRPGCVPASKYSKVPTLAFKQMELIGLFLACLDEASGGPVKKTELFQTVDLYEEVNMVQVILTLEALGRALQTQGREGFGKAESKGQVREWSEEDLKKGQNIIGLQMGSNKGANQSGQNFGKPRDIMS</sequence>
<dbReference type="Pfam" id="PF00402">
    <property type="entry name" value="Calponin"/>
    <property type="match status" value="1"/>
</dbReference>
<gene>
    <name evidence="5" type="primary">ORF5728</name>
</gene>
<dbReference type="PROSITE" id="PS51122">
    <property type="entry name" value="CALPONIN_2"/>
    <property type="match status" value="1"/>
</dbReference>
<dbReference type="GO" id="GO:0007015">
    <property type="term" value="P:actin filament organization"/>
    <property type="evidence" value="ECO:0007669"/>
    <property type="project" value="TreeGrafter"/>
</dbReference>
<evidence type="ECO:0000256" key="1">
    <source>
        <dbReference type="ARBA" id="ARBA00009631"/>
    </source>
</evidence>
<dbReference type="PANTHER" id="PTHR47385:SF14">
    <property type="entry name" value="TRANSGELIN"/>
    <property type="match status" value="1"/>
</dbReference>
<proteinExistence type="inferred from homology"/>
<dbReference type="Pfam" id="PF00307">
    <property type="entry name" value="CH"/>
    <property type="match status" value="1"/>
</dbReference>
<dbReference type="InterPro" id="IPR000557">
    <property type="entry name" value="Calponin_repeat"/>
</dbReference>
<comment type="similarity">
    <text evidence="1 2">Belongs to the calponin family.</text>
</comment>
<feature type="region of interest" description="Disordered" evidence="3">
    <location>
        <begin position="172"/>
        <end position="195"/>
    </location>
</feature>
<dbReference type="InterPro" id="IPR050606">
    <property type="entry name" value="Calponin-like"/>
</dbReference>
<dbReference type="SMART" id="SM00033">
    <property type="entry name" value="CH"/>
    <property type="match status" value="1"/>
</dbReference>
<dbReference type="AlphaFoldDB" id="A0A0B6XZK9"/>
<dbReference type="PROSITE" id="PS01052">
    <property type="entry name" value="CALPONIN_1"/>
    <property type="match status" value="1"/>
</dbReference>
<dbReference type="PRINTS" id="PR00888">
    <property type="entry name" value="SM22CALPONIN"/>
</dbReference>
<dbReference type="GO" id="GO:0051015">
    <property type="term" value="F:actin filament binding"/>
    <property type="evidence" value="ECO:0007669"/>
    <property type="project" value="TreeGrafter"/>
</dbReference>
<feature type="compositionally biased region" description="Polar residues" evidence="3">
    <location>
        <begin position="174"/>
        <end position="186"/>
    </location>
</feature>
<dbReference type="EMBL" id="HACG01002071">
    <property type="protein sequence ID" value="CEK48936.1"/>
    <property type="molecule type" value="Transcribed_RNA"/>
</dbReference>
<dbReference type="PANTHER" id="PTHR47385">
    <property type="entry name" value="CALPONIN"/>
    <property type="match status" value="1"/>
</dbReference>
<name>A0A0B6XZK9_9EUPU</name>
<reference evidence="5" key="1">
    <citation type="submission" date="2014-12" db="EMBL/GenBank/DDBJ databases">
        <title>Insight into the proteome of Arion vulgaris.</title>
        <authorList>
            <person name="Aradska J."/>
            <person name="Bulat T."/>
            <person name="Smidak R."/>
            <person name="Sarate P."/>
            <person name="Gangsoo J."/>
            <person name="Sialana F."/>
            <person name="Bilban M."/>
            <person name="Lubec G."/>
        </authorList>
    </citation>
    <scope>NUCLEOTIDE SEQUENCE</scope>
    <source>
        <tissue evidence="5">Skin</tissue>
    </source>
</reference>
<dbReference type="InterPro" id="IPR001715">
    <property type="entry name" value="CH_dom"/>
</dbReference>
<dbReference type="InterPro" id="IPR036872">
    <property type="entry name" value="CH_dom_sf"/>
</dbReference>
<dbReference type="InterPro" id="IPR003096">
    <property type="entry name" value="SM22_calponin"/>
</dbReference>
<evidence type="ECO:0000256" key="2">
    <source>
        <dbReference type="RuleBase" id="RU361224"/>
    </source>
</evidence>
<dbReference type="GO" id="GO:0015629">
    <property type="term" value="C:actin cytoskeleton"/>
    <property type="evidence" value="ECO:0007669"/>
    <property type="project" value="TreeGrafter"/>
</dbReference>